<protein>
    <recommendedName>
        <fullName evidence="4">LaaL</fullName>
    </recommendedName>
</protein>
<dbReference type="EMBL" id="JQCE01000035">
    <property type="protein sequence ID" value="KRO16556.1"/>
    <property type="molecule type" value="Genomic_DNA"/>
</dbReference>
<dbReference type="RefSeq" id="WP_054776894.1">
    <property type="nucleotide sequence ID" value="NZ_BBBX01000005.1"/>
</dbReference>
<keyword evidence="3" id="KW-1185">Reference proteome</keyword>
<evidence type="ECO:0008006" key="4">
    <source>
        <dbReference type="Google" id="ProtNLM"/>
    </source>
</evidence>
<reference evidence="2 3" key="1">
    <citation type="journal article" date="2015" name="Genome Announc.">
        <title>Expanding the biotechnology potential of lactobacilli through comparative genomics of 213 strains and associated genera.</title>
        <authorList>
            <person name="Sun Z."/>
            <person name="Harris H.M."/>
            <person name="McCann A."/>
            <person name="Guo C."/>
            <person name="Argimon S."/>
            <person name="Zhang W."/>
            <person name="Yang X."/>
            <person name="Jeffery I.B."/>
            <person name="Cooney J.C."/>
            <person name="Kagawa T.F."/>
            <person name="Liu W."/>
            <person name="Song Y."/>
            <person name="Salvetti E."/>
            <person name="Wrobel A."/>
            <person name="Rasinkangas P."/>
            <person name="Parkhill J."/>
            <person name="Rea M.C."/>
            <person name="O'Sullivan O."/>
            <person name="Ritari J."/>
            <person name="Douillard F.P."/>
            <person name="Paul Ross R."/>
            <person name="Yang R."/>
            <person name="Briner A.E."/>
            <person name="Felis G.E."/>
            <person name="de Vos W.M."/>
            <person name="Barrangou R."/>
            <person name="Klaenhammer T.R."/>
            <person name="Caufield P.W."/>
            <person name="Cui Y."/>
            <person name="Zhang H."/>
            <person name="O'Toole P.W."/>
        </authorList>
    </citation>
    <scope>NUCLEOTIDE SEQUENCE [LARGE SCALE GENOMIC DNA]</scope>
    <source>
        <strain evidence="2 3">DSM 24301</strain>
    </source>
</reference>
<dbReference type="STRING" id="1293598.IV56_GL000998"/>
<dbReference type="Proteomes" id="UP000050969">
    <property type="component" value="Unassembled WGS sequence"/>
</dbReference>
<feature type="transmembrane region" description="Helical" evidence="1">
    <location>
        <begin position="60"/>
        <end position="77"/>
    </location>
</feature>
<feature type="transmembrane region" description="Helical" evidence="1">
    <location>
        <begin position="36"/>
        <end position="54"/>
    </location>
</feature>
<keyword evidence="1" id="KW-1133">Transmembrane helix</keyword>
<name>A0A0R2MUL9_9LACO</name>
<sequence>MTALSWLLVAIFVAMVLAVVWMTMQIQLRAQARWGWRWFYLILALLSVGLAYPLRHELSGLINGLFITGMLLIVAFWPHGLSKRAVITQLSKIRVYAALSKVMLVTLPSGRTQLDGFVGAIRVARMSFKESPATIQQFLKEVAPKLAVEQQK</sequence>
<dbReference type="PATRIC" id="fig|1293598.4.peg.1049"/>
<evidence type="ECO:0000313" key="2">
    <source>
        <dbReference type="EMBL" id="KRO16556.1"/>
    </source>
</evidence>
<evidence type="ECO:0000256" key="1">
    <source>
        <dbReference type="SAM" id="Phobius"/>
    </source>
</evidence>
<keyword evidence="1" id="KW-0472">Membrane</keyword>
<feature type="transmembrane region" description="Helical" evidence="1">
    <location>
        <begin position="6"/>
        <end position="24"/>
    </location>
</feature>
<dbReference type="AlphaFoldDB" id="A0A0R2MUL9"/>
<evidence type="ECO:0000313" key="3">
    <source>
        <dbReference type="Proteomes" id="UP000050969"/>
    </source>
</evidence>
<comment type="caution">
    <text evidence="2">The sequence shown here is derived from an EMBL/GenBank/DDBJ whole genome shotgun (WGS) entry which is preliminary data.</text>
</comment>
<accession>A0A0R2MUL9</accession>
<gene>
    <name evidence="2" type="ORF">IV56_GL000998</name>
</gene>
<proteinExistence type="predicted"/>
<keyword evidence="1" id="KW-0812">Transmembrane</keyword>
<dbReference type="OrthoDB" id="2299651at2"/>
<organism evidence="2 3">
    <name type="scientific">Lacticaseibacillus saniviri JCM 17471 = DSM 24301</name>
    <dbReference type="NCBI Taxonomy" id="1293598"/>
    <lineage>
        <taxon>Bacteria</taxon>
        <taxon>Bacillati</taxon>
        <taxon>Bacillota</taxon>
        <taxon>Bacilli</taxon>
        <taxon>Lactobacillales</taxon>
        <taxon>Lactobacillaceae</taxon>
        <taxon>Lacticaseibacillus</taxon>
    </lineage>
</organism>